<protein>
    <submittedName>
        <fullName evidence="5">Putative dexh-box splicing factor binding site</fullName>
    </submittedName>
</protein>
<reference evidence="5" key="1">
    <citation type="journal article" date="2015" name="J. Med. Entomol.">
        <title>A Deep Insight Into the Sialotranscriptome of the Chagas Disease Vector, Panstrongylus megistus (Hemiptera: Heteroptera).</title>
        <authorList>
            <person name="Ribeiro J.M."/>
            <person name="Schwarz A."/>
            <person name="Francischetti I.M."/>
        </authorList>
    </citation>
    <scope>NUCLEOTIDE SEQUENCE</scope>
    <source>
        <tissue evidence="5">Salivary glands</tissue>
    </source>
</reference>
<feature type="compositionally biased region" description="Low complexity" evidence="3">
    <location>
        <begin position="377"/>
        <end position="388"/>
    </location>
</feature>
<dbReference type="InterPro" id="IPR045166">
    <property type="entry name" value="Spp2-like"/>
</dbReference>
<feature type="compositionally biased region" description="Basic and acidic residues" evidence="3">
    <location>
        <begin position="353"/>
        <end position="365"/>
    </location>
</feature>
<proteinExistence type="evidence at transcript level"/>
<dbReference type="GO" id="GO:0003676">
    <property type="term" value="F:nucleic acid binding"/>
    <property type="evidence" value="ECO:0007669"/>
    <property type="project" value="InterPro"/>
</dbReference>
<dbReference type="InterPro" id="IPR000467">
    <property type="entry name" value="G_patch_dom"/>
</dbReference>
<evidence type="ECO:0000256" key="3">
    <source>
        <dbReference type="SAM" id="MobiDB-lite"/>
    </source>
</evidence>
<evidence type="ECO:0000259" key="4">
    <source>
        <dbReference type="SMART" id="SM00443"/>
    </source>
</evidence>
<evidence type="ECO:0000256" key="1">
    <source>
        <dbReference type="ARBA" id="ARBA00004123"/>
    </source>
</evidence>
<dbReference type="PANTHER" id="PTHR15818">
    <property type="entry name" value="G PATCH AND KOW-CONTAINING"/>
    <property type="match status" value="1"/>
</dbReference>
<dbReference type="PANTHER" id="PTHR15818:SF2">
    <property type="entry name" value="G-PATCH DOMAIN AND KOW MOTIFS-CONTAINING PROTEIN"/>
    <property type="match status" value="1"/>
</dbReference>
<feature type="region of interest" description="Disordered" evidence="3">
    <location>
        <begin position="288"/>
        <end position="488"/>
    </location>
</feature>
<feature type="compositionally biased region" description="Polar residues" evidence="3">
    <location>
        <begin position="307"/>
        <end position="324"/>
    </location>
</feature>
<feature type="compositionally biased region" description="Basic and acidic residues" evidence="3">
    <location>
        <begin position="76"/>
        <end position="97"/>
    </location>
</feature>
<comment type="subcellular location">
    <subcellularLocation>
        <location evidence="1">Nucleus</location>
    </subcellularLocation>
</comment>
<organism evidence="5">
    <name type="scientific">Panstrongylus megistus</name>
    <dbReference type="NCBI Taxonomy" id="65343"/>
    <lineage>
        <taxon>Eukaryota</taxon>
        <taxon>Metazoa</taxon>
        <taxon>Ecdysozoa</taxon>
        <taxon>Arthropoda</taxon>
        <taxon>Hexapoda</taxon>
        <taxon>Insecta</taxon>
        <taxon>Pterygota</taxon>
        <taxon>Neoptera</taxon>
        <taxon>Paraneoptera</taxon>
        <taxon>Hemiptera</taxon>
        <taxon>Heteroptera</taxon>
        <taxon>Panheteroptera</taxon>
        <taxon>Cimicomorpha</taxon>
        <taxon>Reduviidae</taxon>
        <taxon>Triatominae</taxon>
        <taxon>Panstrongylus</taxon>
    </lineage>
</organism>
<dbReference type="Pfam" id="PF12656">
    <property type="entry name" value="G-patch_2"/>
    <property type="match status" value="1"/>
</dbReference>
<feature type="region of interest" description="Disordered" evidence="3">
    <location>
        <begin position="76"/>
        <end position="99"/>
    </location>
</feature>
<feature type="compositionally biased region" description="Basic residues" evidence="3">
    <location>
        <begin position="479"/>
        <end position="488"/>
    </location>
</feature>
<dbReference type="GO" id="GO:0005681">
    <property type="term" value="C:spliceosomal complex"/>
    <property type="evidence" value="ECO:0007669"/>
    <property type="project" value="TreeGrafter"/>
</dbReference>
<dbReference type="EMBL" id="GBGD01001277">
    <property type="protein sequence ID" value="JAC87612.1"/>
    <property type="molecule type" value="mRNA"/>
</dbReference>
<name>A0A069DV81_9HEMI</name>
<keyword evidence="2" id="KW-0539">Nucleus</keyword>
<feature type="compositionally biased region" description="Low complexity" evidence="3">
    <location>
        <begin position="465"/>
        <end position="474"/>
    </location>
</feature>
<dbReference type="InterPro" id="IPR026822">
    <property type="entry name" value="Spp2/MOS2_G-patch"/>
</dbReference>
<sequence>ETKKISFGFSKVSKKSNLILNKKEKEIKNDIQFIECLEEKSIKVVGGEEKEKAVPIIPMRNGNSLKENIREVVKLRAQKKSEQDCEDNETSKEDGDKAPTFLTLDDLAARELLEDLKKSNDNKKEYSPTVALTTKVTIQDKESTLEDYENMPIVDFGLAMLRGMGWNPKKGIGLNEKLVAPLAPTLRPKVMGLGADKVPNSKNVTSNGEVLIMKKGATVKIVSGPHNNLYGKIEGFDELPGRLMVRIAESSVIVSLNEIMVQLVSTYEYNKNIEIESVQTLRTEKLNRPEYSHEKSSFIKKTTSKSHFLNNEGTSEMDSSNYTRNSRDQENLINENNGKEQLETKKPRKHVCKSSDFDNMEDKTYIKKGRKTGKRNSSSSLSDDSCSSYKQVRYREKKKYSKSRRRDLYKESKFSKKSYNFTSSESSKRNRNSSRRDKYESSSSSDSRKKDYAKNISKNRKGKRSVSSDSSNCSDFYRKSHSKKYYKR</sequence>
<evidence type="ECO:0000313" key="5">
    <source>
        <dbReference type="EMBL" id="JAC87612.1"/>
    </source>
</evidence>
<accession>A0A069DV81</accession>
<dbReference type="InterPro" id="IPR041993">
    <property type="entry name" value="GPKOW_KOW1"/>
</dbReference>
<feature type="domain" description="G-patch" evidence="4">
    <location>
        <begin position="151"/>
        <end position="196"/>
    </location>
</feature>
<feature type="compositionally biased region" description="Basic and acidic residues" evidence="3">
    <location>
        <begin position="288"/>
        <end position="297"/>
    </location>
</feature>
<dbReference type="AlphaFoldDB" id="A0A069DV81"/>
<evidence type="ECO:0000256" key="2">
    <source>
        <dbReference type="ARBA" id="ARBA00023242"/>
    </source>
</evidence>
<feature type="compositionally biased region" description="Basic residues" evidence="3">
    <location>
        <begin position="395"/>
        <end position="405"/>
    </location>
</feature>
<dbReference type="GO" id="GO:0000398">
    <property type="term" value="P:mRNA splicing, via spliceosome"/>
    <property type="evidence" value="ECO:0007669"/>
    <property type="project" value="InterPro"/>
</dbReference>
<feature type="compositionally biased region" description="Basic and acidic residues" evidence="3">
    <location>
        <begin position="434"/>
        <end position="453"/>
    </location>
</feature>
<dbReference type="SMART" id="SM00443">
    <property type="entry name" value="G_patch"/>
    <property type="match status" value="1"/>
</dbReference>
<feature type="non-terminal residue" evidence="5">
    <location>
        <position position="1"/>
    </location>
</feature>
<dbReference type="CDD" id="cd13152">
    <property type="entry name" value="KOW_GPKOW_A"/>
    <property type="match status" value="1"/>
</dbReference>